<dbReference type="OrthoDB" id="701311at2"/>
<keyword evidence="2" id="KW-1185">Reference proteome</keyword>
<dbReference type="EMBL" id="CP042831">
    <property type="protein sequence ID" value="QEE49951.1"/>
    <property type="molecule type" value="Genomic_DNA"/>
</dbReference>
<accession>A0A5B9FUR6</accession>
<dbReference type="AlphaFoldDB" id="A0A5B9FUR6"/>
<sequence>MKNTFYLLVFIVAFGCNSTGKHKERLQVTNDVTDKISSELVERKMLADSINNALKWKEIADGLYVNKDGEIGIWSFKLLDPPDYGYVYYQICFNDENQTPLNAVIDLKTFRLVAGDGFGAYYKDKGHIYHSFGTSGGSNFSIQAEADPSTFQIINDCYAKDKNHVYEMRFGLIEEADSKTFKVLKGDAEDGYCYAKDKNNYYRGRDVLKENDLNTPEMKEIVSRLNKL</sequence>
<dbReference type="InterPro" id="IPR027375">
    <property type="entry name" value="DKNYY"/>
</dbReference>
<dbReference type="PROSITE" id="PS51257">
    <property type="entry name" value="PROKAR_LIPOPROTEIN"/>
    <property type="match status" value="1"/>
</dbReference>
<evidence type="ECO:0008006" key="3">
    <source>
        <dbReference type="Google" id="ProtNLM"/>
    </source>
</evidence>
<dbReference type="RefSeq" id="WP_147583446.1">
    <property type="nucleotide sequence ID" value="NZ_CP042831.1"/>
</dbReference>
<evidence type="ECO:0000313" key="1">
    <source>
        <dbReference type="EMBL" id="QEE49951.1"/>
    </source>
</evidence>
<reference evidence="1 2" key="1">
    <citation type="submission" date="2019-08" db="EMBL/GenBank/DDBJ databases">
        <title>Flavobacterium alkalisoli sp. nov., isolated from rhizosphere soil of Suaeda salsa.</title>
        <authorList>
            <person name="Sun J.-Q."/>
            <person name="Xu L."/>
        </authorList>
    </citation>
    <scope>NUCLEOTIDE SEQUENCE [LARGE SCALE GENOMIC DNA]</scope>
    <source>
        <strain evidence="1 2">XS-5</strain>
    </source>
</reference>
<organism evidence="1 2">
    <name type="scientific">Flavobacterium alkalisoli</name>
    <dbReference type="NCBI Taxonomy" id="2602769"/>
    <lineage>
        <taxon>Bacteria</taxon>
        <taxon>Pseudomonadati</taxon>
        <taxon>Bacteroidota</taxon>
        <taxon>Flavobacteriia</taxon>
        <taxon>Flavobacteriales</taxon>
        <taxon>Flavobacteriaceae</taxon>
        <taxon>Flavobacterium</taxon>
    </lineage>
</organism>
<dbReference type="KEGG" id="fak:FUA48_10275"/>
<dbReference type="Pfam" id="PF13644">
    <property type="entry name" value="DKNYY"/>
    <property type="match status" value="1"/>
</dbReference>
<gene>
    <name evidence="1" type="ORF">FUA48_10275</name>
</gene>
<proteinExistence type="predicted"/>
<evidence type="ECO:0000313" key="2">
    <source>
        <dbReference type="Proteomes" id="UP000321222"/>
    </source>
</evidence>
<name>A0A5B9FUR6_9FLAO</name>
<protein>
    <recommendedName>
        <fullName evidence="3">Lipoprotein</fullName>
    </recommendedName>
</protein>
<dbReference type="Proteomes" id="UP000321222">
    <property type="component" value="Chromosome"/>
</dbReference>